<dbReference type="GO" id="GO:0005576">
    <property type="term" value="C:extracellular region"/>
    <property type="evidence" value="ECO:0007669"/>
    <property type="project" value="InterPro"/>
</dbReference>
<dbReference type="InterPro" id="IPR017853">
    <property type="entry name" value="GH"/>
</dbReference>
<dbReference type="Pfam" id="PF07477">
    <property type="entry name" value="Glyco_hydro_67C"/>
    <property type="match status" value="1"/>
</dbReference>
<dbReference type="Gene3D" id="3.90.1330.10">
    <property type="entry name" value="Alpha-glucuronidase, C-terminal domain"/>
    <property type="match status" value="1"/>
</dbReference>
<dbReference type="InterPro" id="IPR029018">
    <property type="entry name" value="Hex-like_dom2"/>
</dbReference>
<dbReference type="SUPFAM" id="SSF51445">
    <property type="entry name" value="(Trans)glycosidases"/>
    <property type="match status" value="1"/>
</dbReference>
<evidence type="ECO:0000256" key="2">
    <source>
        <dbReference type="SAM" id="SignalP"/>
    </source>
</evidence>
<dbReference type="EMBL" id="JAPDVG010000001">
    <property type="protein sequence ID" value="MCW4132478.1"/>
    <property type="molecule type" value="Genomic_DNA"/>
</dbReference>
<dbReference type="GO" id="GO:0046559">
    <property type="term" value="F:alpha-glucuronidase activity"/>
    <property type="evidence" value="ECO:0007669"/>
    <property type="project" value="InterPro"/>
</dbReference>
<feature type="domain" description="Glycosyl hydrolase family 67 catalytic" evidence="4">
    <location>
        <begin position="128"/>
        <end position="418"/>
    </location>
</feature>
<feature type="signal peptide" evidence="2">
    <location>
        <begin position="1"/>
        <end position="19"/>
    </location>
</feature>
<dbReference type="Pfam" id="PF07488">
    <property type="entry name" value="Glyco_hydro_67M"/>
    <property type="match status" value="1"/>
</dbReference>
<feature type="domain" description="Glycosyl hydrolase family 67 C-terminal" evidence="3">
    <location>
        <begin position="440"/>
        <end position="668"/>
    </location>
</feature>
<dbReference type="GO" id="GO:0045493">
    <property type="term" value="P:xylan catabolic process"/>
    <property type="evidence" value="ECO:0007669"/>
    <property type="project" value="InterPro"/>
</dbReference>
<dbReference type="InterPro" id="IPR011100">
    <property type="entry name" value="Glyco_hydro_67_cat"/>
</dbReference>
<dbReference type="SUPFAM" id="SSF55545">
    <property type="entry name" value="beta-N-acetylhexosaminidase-like domain"/>
    <property type="match status" value="1"/>
</dbReference>
<dbReference type="PANTHER" id="PTHR39207">
    <property type="entry name" value="ALPHA-GLUCURONIDASE A"/>
    <property type="match status" value="1"/>
</dbReference>
<dbReference type="GO" id="GO:0033939">
    <property type="term" value="F:xylan alpha-1,2-glucuronosidase activity"/>
    <property type="evidence" value="ECO:0007669"/>
    <property type="project" value="TreeGrafter"/>
</dbReference>
<proteinExistence type="predicted"/>
<name>A0AAW5UD01_9BACT</name>
<evidence type="ECO:0000313" key="6">
    <source>
        <dbReference type="Proteomes" id="UP001209417"/>
    </source>
</evidence>
<sequence>MKKYLILLFTVLTSLHVSAQSDGSQLWLGKQYANSCQVISQLPDDATAKIAKQELENNWRGKNVELKIDKSLNLGEGYNIYARPAQQGDNIQYEATITASNPIGLLYGAYELIRLQNTDAYNTGSGNQQNFSKAIDETEKPQVGLRILNHWDNLDGSIERGYAGKSIFKWEEIKLGKNGKGGSISKSLHDRLITYARANASLGINGSVLNNVNASPKMMTAEYINKVKVIANILRPYGIRVYLSINFASPMALGYTKTADPLDKKVQQWWKKKAKEIYATIPDFGGFLVKANSEGQPGPGDYHRTHADGANMLADAVKPYGGIIMWRSFVYGANHKGEDRVKQAVSEFKGMDGKFRDNVILQSKNGPLDFQPREPYAPIFDNIKQTPQIAELQITQEYLGQSKHLTYLAPMWKEFFGFVNPDRLVGISGVANIGDDANWCGHPFSQANWYAFGRLAWNPSLTAEEIAHEWLVQTYENQDEKFTKPVEMMMMTSREACVNYMMPLGLHHIFKFDHHYGPEPDGFIASYPLEWCPVYYHKADAQGVGFDRSSKGTDAVGQYPEPYRSMYDNITTCPEEYLLWFHHVPWTYKMKSGSTLWQELCMKYNMGVAMVEVYRDFWHTSAKQYMKGHEQEWQHTDSLLNVQLENAKEWRNTCLKYFQTFSKMKIYEKNNVSSTVDK</sequence>
<dbReference type="PANTHER" id="PTHR39207:SF1">
    <property type="entry name" value="ALPHA-GLUCURONIDASE A"/>
    <property type="match status" value="1"/>
</dbReference>
<dbReference type="RefSeq" id="WP_264952133.1">
    <property type="nucleotide sequence ID" value="NZ_JAPDVE010000009.1"/>
</dbReference>
<keyword evidence="2" id="KW-0732">Signal</keyword>
<accession>A0AAW5UD01</accession>
<comment type="caution">
    <text evidence="5">The sequence shown here is derived from an EMBL/GenBank/DDBJ whole genome shotgun (WGS) entry which is preliminary data.</text>
</comment>
<evidence type="ECO:0000313" key="5">
    <source>
        <dbReference type="EMBL" id="MCW4132478.1"/>
    </source>
</evidence>
<dbReference type="InterPro" id="IPR037054">
    <property type="entry name" value="A-glucoronidase_C_sf"/>
</dbReference>
<organism evidence="5 6">
    <name type="scientific">Segatella copri</name>
    <dbReference type="NCBI Taxonomy" id="165179"/>
    <lineage>
        <taxon>Bacteria</taxon>
        <taxon>Pseudomonadati</taxon>
        <taxon>Bacteroidota</taxon>
        <taxon>Bacteroidia</taxon>
        <taxon>Bacteroidales</taxon>
        <taxon>Prevotellaceae</taxon>
        <taxon>Segatella</taxon>
    </lineage>
</organism>
<protein>
    <submittedName>
        <fullName evidence="5">Alpha-glucuronidase</fullName>
    </submittedName>
</protein>
<gene>
    <name evidence="5" type="ORF">ONT19_12985</name>
</gene>
<dbReference type="Gene3D" id="3.20.20.80">
    <property type="entry name" value="Glycosidases"/>
    <property type="match status" value="1"/>
</dbReference>
<evidence type="ECO:0000259" key="3">
    <source>
        <dbReference type="Pfam" id="PF07477"/>
    </source>
</evidence>
<dbReference type="InterPro" id="IPR011099">
    <property type="entry name" value="Glyco_hydro_67_C"/>
</dbReference>
<feature type="chain" id="PRO_5043846023" evidence="2">
    <location>
        <begin position="20"/>
        <end position="678"/>
    </location>
</feature>
<dbReference type="Proteomes" id="UP001209417">
    <property type="component" value="Unassembled WGS sequence"/>
</dbReference>
<keyword evidence="1" id="KW-0378">Hydrolase</keyword>
<evidence type="ECO:0000256" key="1">
    <source>
        <dbReference type="ARBA" id="ARBA00022801"/>
    </source>
</evidence>
<dbReference type="AlphaFoldDB" id="A0AAW5UD01"/>
<evidence type="ECO:0000259" key="4">
    <source>
        <dbReference type="Pfam" id="PF07488"/>
    </source>
</evidence>
<reference evidence="5" key="1">
    <citation type="submission" date="2022-11" db="EMBL/GenBank/DDBJ databases">
        <title>Genomic repertoires linked with pathogenic potency of arthritogenic Prevotella copri isolated from the gut of rheumatoid arthritis patients.</title>
        <authorList>
            <person name="Nii T."/>
            <person name="Maeda Y."/>
            <person name="Motooka D."/>
            <person name="Naito M."/>
            <person name="Matsumoto Y."/>
            <person name="Ogawa T."/>
            <person name="Oguro-Igashira E."/>
            <person name="Kishikawa T."/>
            <person name="Yamashita M."/>
            <person name="Koizumi S."/>
            <person name="Kurakawa T."/>
            <person name="Okumura R."/>
            <person name="Kayama H."/>
            <person name="Murakami M."/>
            <person name="Sakaguchi T."/>
            <person name="Das B."/>
            <person name="Nakamura S."/>
            <person name="Okada Y."/>
            <person name="Kumanogoh A."/>
            <person name="Takeda K."/>
        </authorList>
    </citation>
    <scope>NUCLEOTIDE SEQUENCE</scope>
    <source>
        <strain evidence="5">H019-1</strain>
    </source>
</reference>